<gene>
    <name evidence="6" type="ORF">AM587_10017736</name>
</gene>
<accession>A0A0W8AZ36</accession>
<reference evidence="6 7" key="1">
    <citation type="submission" date="2015-11" db="EMBL/GenBank/DDBJ databases">
        <title>Genomes and virulence difference between two physiological races of Phytophthora nicotianae.</title>
        <authorList>
            <person name="Liu H."/>
            <person name="Ma X."/>
            <person name="Yu H."/>
            <person name="Fang D."/>
            <person name="Li Y."/>
            <person name="Wang X."/>
            <person name="Wang W."/>
            <person name="Dong Y."/>
            <person name="Xiao B."/>
        </authorList>
    </citation>
    <scope>NUCLEOTIDE SEQUENCE [LARGE SCALE GENOMIC DNA]</scope>
    <source>
        <strain evidence="7">race 0</strain>
    </source>
</reference>
<proteinExistence type="predicted"/>
<evidence type="ECO:0000256" key="4">
    <source>
        <dbReference type="ARBA" id="ARBA00022833"/>
    </source>
</evidence>
<dbReference type="EMBL" id="LNFO01006116">
    <property type="protein sequence ID" value="KUF64927.1"/>
    <property type="molecule type" value="Genomic_DNA"/>
</dbReference>
<keyword evidence="3" id="KW-0863">Zinc-finger</keyword>
<keyword evidence="4" id="KW-0862">Zinc</keyword>
<evidence type="ECO:0000313" key="6">
    <source>
        <dbReference type="EMBL" id="KUF64927.1"/>
    </source>
</evidence>
<dbReference type="AlphaFoldDB" id="A0A0W8AZ36"/>
<evidence type="ECO:0000256" key="1">
    <source>
        <dbReference type="ARBA" id="ARBA00004123"/>
    </source>
</evidence>
<sequence length="103" mass="11639">MRTQLRSDIVSLAEDMRRKVKETIAEDCKYYSFTSDIWTARNARSYIAFTIHYVDENLKFINWTLGVLEIPGKHDGPAIAAALENIVFVGSNETYGSSKTSNS</sequence>
<dbReference type="PANTHER" id="PTHR46481:SF10">
    <property type="entry name" value="ZINC FINGER BED DOMAIN-CONTAINING PROTEIN 39"/>
    <property type="match status" value="1"/>
</dbReference>
<evidence type="ECO:0000313" key="7">
    <source>
        <dbReference type="Proteomes" id="UP000052943"/>
    </source>
</evidence>
<keyword evidence="5" id="KW-0539">Nucleus</keyword>
<dbReference type="GO" id="GO:0005634">
    <property type="term" value="C:nucleus"/>
    <property type="evidence" value="ECO:0007669"/>
    <property type="project" value="UniProtKB-SubCell"/>
</dbReference>
<dbReference type="PANTHER" id="PTHR46481">
    <property type="entry name" value="ZINC FINGER BED DOMAIN-CONTAINING PROTEIN 4"/>
    <property type="match status" value="1"/>
</dbReference>
<name>A0A0W8AZ36_PHYNI</name>
<evidence type="ECO:0000256" key="3">
    <source>
        <dbReference type="ARBA" id="ARBA00022771"/>
    </source>
</evidence>
<comment type="subcellular location">
    <subcellularLocation>
        <location evidence="1">Nucleus</location>
    </subcellularLocation>
</comment>
<dbReference type="InterPro" id="IPR012337">
    <property type="entry name" value="RNaseH-like_sf"/>
</dbReference>
<evidence type="ECO:0000256" key="5">
    <source>
        <dbReference type="ARBA" id="ARBA00023242"/>
    </source>
</evidence>
<comment type="caution">
    <text evidence="6">The sequence shown here is derived from an EMBL/GenBank/DDBJ whole genome shotgun (WGS) entry which is preliminary data.</text>
</comment>
<evidence type="ECO:0000256" key="2">
    <source>
        <dbReference type="ARBA" id="ARBA00022723"/>
    </source>
</evidence>
<dbReference type="SUPFAM" id="SSF53098">
    <property type="entry name" value="Ribonuclease H-like"/>
    <property type="match status" value="1"/>
</dbReference>
<dbReference type="OrthoDB" id="129632at2759"/>
<dbReference type="Proteomes" id="UP000052943">
    <property type="component" value="Unassembled WGS sequence"/>
</dbReference>
<protein>
    <submittedName>
        <fullName evidence="6">Uncharacterized protein</fullName>
    </submittedName>
</protein>
<organism evidence="6 7">
    <name type="scientific">Phytophthora nicotianae</name>
    <name type="common">Potato buckeye rot agent</name>
    <name type="synonym">Phytophthora parasitica</name>
    <dbReference type="NCBI Taxonomy" id="4792"/>
    <lineage>
        <taxon>Eukaryota</taxon>
        <taxon>Sar</taxon>
        <taxon>Stramenopiles</taxon>
        <taxon>Oomycota</taxon>
        <taxon>Peronosporomycetes</taxon>
        <taxon>Peronosporales</taxon>
        <taxon>Peronosporaceae</taxon>
        <taxon>Phytophthora</taxon>
    </lineage>
</organism>
<keyword evidence="2" id="KW-0479">Metal-binding</keyword>
<dbReference type="GO" id="GO:0008270">
    <property type="term" value="F:zinc ion binding"/>
    <property type="evidence" value="ECO:0007669"/>
    <property type="project" value="UniProtKB-KW"/>
</dbReference>
<dbReference type="InterPro" id="IPR052035">
    <property type="entry name" value="ZnF_BED_domain_contain"/>
</dbReference>